<keyword evidence="2" id="KW-0813">Transport</keyword>
<feature type="transmembrane region" description="Helical" evidence="11">
    <location>
        <begin position="107"/>
        <end position="127"/>
    </location>
</feature>
<name>A0A8S1J089_9CHLO</name>
<evidence type="ECO:0000256" key="11">
    <source>
        <dbReference type="SAM" id="Phobius"/>
    </source>
</evidence>
<proteinExistence type="predicted"/>
<keyword evidence="4 11" id="KW-1133">Transmembrane helix</keyword>
<evidence type="ECO:0000256" key="7">
    <source>
        <dbReference type="ARBA" id="ARBA00023170"/>
    </source>
</evidence>
<dbReference type="Gene3D" id="1.10.287.70">
    <property type="match status" value="1"/>
</dbReference>
<protein>
    <recommendedName>
        <fullName evidence="12">Ionotropic glutamate receptor C-terminal domain-containing protein</fullName>
    </recommendedName>
</protein>
<evidence type="ECO:0000256" key="1">
    <source>
        <dbReference type="ARBA" id="ARBA00004141"/>
    </source>
</evidence>
<evidence type="ECO:0000256" key="4">
    <source>
        <dbReference type="ARBA" id="ARBA00022989"/>
    </source>
</evidence>
<evidence type="ECO:0000256" key="2">
    <source>
        <dbReference type="ARBA" id="ARBA00022448"/>
    </source>
</evidence>
<dbReference type="Gene3D" id="3.40.190.10">
    <property type="entry name" value="Periplasmic binding protein-like II"/>
    <property type="match status" value="1"/>
</dbReference>
<feature type="transmembrane region" description="Helical" evidence="11">
    <location>
        <begin position="350"/>
        <end position="369"/>
    </location>
</feature>
<evidence type="ECO:0000256" key="10">
    <source>
        <dbReference type="ARBA" id="ARBA00023303"/>
    </source>
</evidence>
<gene>
    <name evidence="13" type="ORF">OSTQU699_LOCUS4840</name>
</gene>
<reference evidence="13" key="1">
    <citation type="submission" date="2020-12" db="EMBL/GenBank/DDBJ databases">
        <authorList>
            <person name="Iha C."/>
        </authorList>
    </citation>
    <scope>NUCLEOTIDE SEQUENCE</scope>
</reference>
<evidence type="ECO:0000313" key="14">
    <source>
        <dbReference type="Proteomes" id="UP000708148"/>
    </source>
</evidence>
<dbReference type="Proteomes" id="UP000708148">
    <property type="component" value="Unassembled WGS sequence"/>
</dbReference>
<evidence type="ECO:0000313" key="13">
    <source>
        <dbReference type="EMBL" id="CAD7699481.1"/>
    </source>
</evidence>
<sequence>MVVCDPGEDPATFAGHDIAQMRLVARRLGWAPANYTFKCIQSFGSLIADLKNGSECSMAASAITRSAERQKEGIQFSYPTYRASLGVMVNARVREGSHWGFLTPLHWSVWLSTTLTALAVPLLVFVIESVACHGFVHHGDWVHGLRNATWDSLIALVNFGHFQVKSTAARMVVLGYGFLVLIIIQTYVANLAAFLTISQVETAFSKIEDLYGQRVATVEVYETQLRRQGIIPIIMVQDDDILSRFVRGLRSSHFKAVVMDEPWMTNTVKNGSSCDLQMLPETFIPFDYAFAFPPRAPREFVDMLSRELLRMQEDLNSTRIADTYIRSANGSCPERNYISDTQAVTIDKVVGLWIILAFCIALAAVNLFWNRFCRVSKSPGDSAAVVQCKLRQASRLKRMKRTPTTYHPNASAELERPSCHCREFMQRVGDVQDVIATLADEIQRLAQAHHAVSMPVAGIDIDIDTVSISARADEAGEVPCAPLRSGSFVAPGVWVERPDGTIVDIDDVVAHVHDSAKSRTG</sequence>
<feature type="domain" description="Ionotropic glutamate receptor C-terminal" evidence="12">
    <location>
        <begin position="106"/>
        <end position="358"/>
    </location>
</feature>
<evidence type="ECO:0000256" key="3">
    <source>
        <dbReference type="ARBA" id="ARBA00022692"/>
    </source>
</evidence>
<keyword evidence="6 11" id="KW-0472">Membrane</keyword>
<evidence type="ECO:0000256" key="8">
    <source>
        <dbReference type="ARBA" id="ARBA00023180"/>
    </source>
</evidence>
<dbReference type="AlphaFoldDB" id="A0A8S1J089"/>
<keyword evidence="14" id="KW-1185">Reference proteome</keyword>
<keyword evidence="10" id="KW-0407">Ion channel</keyword>
<dbReference type="SUPFAM" id="SSF53850">
    <property type="entry name" value="Periplasmic binding protein-like II"/>
    <property type="match status" value="1"/>
</dbReference>
<keyword evidence="7" id="KW-0675">Receptor</keyword>
<dbReference type="GO" id="GO:0016020">
    <property type="term" value="C:membrane"/>
    <property type="evidence" value="ECO:0007669"/>
    <property type="project" value="UniProtKB-SubCell"/>
</dbReference>
<keyword evidence="8" id="KW-0325">Glycoprotein</keyword>
<feature type="transmembrane region" description="Helical" evidence="11">
    <location>
        <begin position="173"/>
        <end position="197"/>
    </location>
</feature>
<dbReference type="GO" id="GO:0015276">
    <property type="term" value="F:ligand-gated monoatomic ion channel activity"/>
    <property type="evidence" value="ECO:0007669"/>
    <property type="project" value="InterPro"/>
</dbReference>
<accession>A0A8S1J089</accession>
<evidence type="ECO:0000256" key="9">
    <source>
        <dbReference type="ARBA" id="ARBA00023286"/>
    </source>
</evidence>
<dbReference type="OrthoDB" id="5984008at2759"/>
<dbReference type="Pfam" id="PF00060">
    <property type="entry name" value="Lig_chan"/>
    <property type="match status" value="1"/>
</dbReference>
<dbReference type="EMBL" id="CAJHUC010001028">
    <property type="protein sequence ID" value="CAD7699481.1"/>
    <property type="molecule type" value="Genomic_DNA"/>
</dbReference>
<comment type="caution">
    <text evidence="13">The sequence shown here is derived from an EMBL/GenBank/DDBJ whole genome shotgun (WGS) entry which is preliminary data.</text>
</comment>
<evidence type="ECO:0000259" key="12">
    <source>
        <dbReference type="Pfam" id="PF00060"/>
    </source>
</evidence>
<dbReference type="InterPro" id="IPR015683">
    <property type="entry name" value="Ionotropic_Glu_rcpt"/>
</dbReference>
<keyword evidence="3 11" id="KW-0812">Transmembrane</keyword>
<dbReference type="PANTHER" id="PTHR18966">
    <property type="entry name" value="IONOTROPIC GLUTAMATE RECEPTOR"/>
    <property type="match status" value="1"/>
</dbReference>
<keyword evidence="9" id="KW-1071">Ligand-gated ion channel</keyword>
<comment type="subcellular location">
    <subcellularLocation>
        <location evidence="1">Membrane</location>
        <topology evidence="1">Multi-pass membrane protein</topology>
    </subcellularLocation>
</comment>
<evidence type="ECO:0000256" key="5">
    <source>
        <dbReference type="ARBA" id="ARBA00023065"/>
    </source>
</evidence>
<organism evidence="13 14">
    <name type="scientific">Ostreobium quekettii</name>
    <dbReference type="NCBI Taxonomy" id="121088"/>
    <lineage>
        <taxon>Eukaryota</taxon>
        <taxon>Viridiplantae</taxon>
        <taxon>Chlorophyta</taxon>
        <taxon>core chlorophytes</taxon>
        <taxon>Ulvophyceae</taxon>
        <taxon>TCBD clade</taxon>
        <taxon>Bryopsidales</taxon>
        <taxon>Ostreobineae</taxon>
        <taxon>Ostreobiaceae</taxon>
        <taxon>Ostreobium</taxon>
    </lineage>
</organism>
<evidence type="ECO:0000256" key="6">
    <source>
        <dbReference type="ARBA" id="ARBA00023136"/>
    </source>
</evidence>
<dbReference type="InterPro" id="IPR001320">
    <property type="entry name" value="Iontro_rcpt_C"/>
</dbReference>
<keyword evidence="5" id="KW-0406">Ion transport</keyword>